<dbReference type="Proteomes" id="UP000663942">
    <property type="component" value="Chromosome"/>
</dbReference>
<dbReference type="RefSeq" id="WP_207825893.1">
    <property type="nucleotide sequence ID" value="NZ_CP062006.1"/>
</dbReference>
<reference evidence="2 3" key="1">
    <citation type="submission" date="2020-09" db="EMBL/GenBank/DDBJ databases">
        <title>Brevundimonas sp. LVF1 isolated from an oligotrophic pond in Goettingen, Germany.</title>
        <authorList>
            <person name="Friedrich I."/>
            <person name="Klassen A."/>
            <person name="Neubauer H."/>
            <person name="Schneider D."/>
            <person name="Hertel R."/>
            <person name="Daniel R."/>
        </authorList>
    </citation>
    <scope>NUCLEOTIDE SEQUENCE [LARGE SCALE GENOMIC DNA]</scope>
    <source>
        <strain evidence="2 3">LVF1</strain>
    </source>
</reference>
<feature type="signal peptide" evidence="1">
    <location>
        <begin position="1"/>
        <end position="28"/>
    </location>
</feature>
<protein>
    <submittedName>
        <fullName evidence="2">Holdfast anchor protein HfaD</fullName>
    </submittedName>
</protein>
<accession>A0ABX7SP29</accession>
<keyword evidence="1" id="KW-0732">Signal</keyword>
<gene>
    <name evidence="2" type="primary">hfaD</name>
    <name evidence="2" type="ORF">IFE19_03945</name>
</gene>
<organism evidence="2 3">
    <name type="scientific">Brevundimonas pondensis</name>
    <dbReference type="NCBI Taxonomy" id="2774189"/>
    <lineage>
        <taxon>Bacteria</taxon>
        <taxon>Pseudomonadati</taxon>
        <taxon>Pseudomonadota</taxon>
        <taxon>Alphaproteobacteria</taxon>
        <taxon>Caulobacterales</taxon>
        <taxon>Caulobacteraceae</taxon>
        <taxon>Brevundimonas</taxon>
    </lineage>
</organism>
<evidence type="ECO:0000313" key="3">
    <source>
        <dbReference type="Proteomes" id="UP000663942"/>
    </source>
</evidence>
<proteinExistence type="predicted"/>
<sequence length="417" mass="41463">MAKLARTRLAGTIAATALCAAAANAASAQDGALVLNNQLQLGDVVAGQTLNVVDVRGQVTASTAAQSNAAVGGADNGRLNLRSDQVARGETVARTSMTLRGDTSGPVTGVIQARGNYLAATTNNAASTVNARQGVEGDVRARSEIVNSDARLLGGANIAVGALGNTTALGGTNTAVRGTIEQTTSGDVRAHNVANTQYIPAAADFSGQAVANAVQITSAGASNQNTTIRQRSQGGMVEAAVNPNAGNAWDLAGRANAAGNLAATYNHGGALITRTDQENDAQIRSAARVFAYDYGRATASASGVGNEVSVGNQDIYVKIDNSQLNSGGVDVTATFQGGKGYDAYVGANAAGNSVTGYACSTCGGDLNANSVQVNNGNINAVANTTISGPSRHVISGANAVGNTASFYVTGNGGGGGN</sequence>
<dbReference type="EMBL" id="CP062006">
    <property type="protein sequence ID" value="QTC88547.1"/>
    <property type="molecule type" value="Genomic_DNA"/>
</dbReference>
<keyword evidence="3" id="KW-1185">Reference proteome</keyword>
<feature type="chain" id="PRO_5047113201" evidence="1">
    <location>
        <begin position="29"/>
        <end position="417"/>
    </location>
</feature>
<evidence type="ECO:0000256" key="1">
    <source>
        <dbReference type="SAM" id="SignalP"/>
    </source>
</evidence>
<dbReference type="NCBIfam" id="NF037936">
    <property type="entry name" value="holdfast_HfaD"/>
    <property type="match status" value="1"/>
</dbReference>
<evidence type="ECO:0000313" key="2">
    <source>
        <dbReference type="EMBL" id="QTC88547.1"/>
    </source>
</evidence>
<name>A0ABX7SP29_9CAUL</name>
<dbReference type="InterPro" id="IPR049860">
    <property type="entry name" value="Holdfast_HfaD"/>
</dbReference>